<dbReference type="GO" id="GO:0006355">
    <property type="term" value="P:regulation of DNA-templated transcription"/>
    <property type="evidence" value="ECO:0007669"/>
    <property type="project" value="TreeGrafter"/>
</dbReference>
<dbReference type="CDD" id="cd19821">
    <property type="entry name" value="Bbox1_BBX-like"/>
    <property type="match status" value="1"/>
</dbReference>
<reference evidence="12 13" key="1">
    <citation type="submission" date="2024-01" db="EMBL/GenBank/DDBJ databases">
        <title>The genomes of 5 underutilized Papilionoideae crops provide insights into root nodulation and disease resistanc.</title>
        <authorList>
            <person name="Jiang F."/>
        </authorList>
    </citation>
    <scope>NUCLEOTIDE SEQUENCE [LARGE SCALE GENOMIC DNA]</scope>
    <source>
        <strain evidence="12">JINMINGXINNONG_FW02</strain>
        <tissue evidence="12">Leaves</tissue>
    </source>
</reference>
<dbReference type="Pfam" id="PF00643">
    <property type="entry name" value="zf-B_box"/>
    <property type="match status" value="1"/>
</dbReference>
<evidence type="ECO:0000313" key="12">
    <source>
        <dbReference type="EMBL" id="KAK7348827.1"/>
    </source>
</evidence>
<accession>A0AAN9QUX2</accession>
<evidence type="ECO:0000256" key="3">
    <source>
        <dbReference type="ARBA" id="ARBA00022723"/>
    </source>
</evidence>
<dbReference type="InterPro" id="IPR000315">
    <property type="entry name" value="Znf_B-box"/>
</dbReference>
<evidence type="ECO:0000256" key="1">
    <source>
        <dbReference type="ARBA" id="ARBA00004123"/>
    </source>
</evidence>
<evidence type="ECO:0000313" key="13">
    <source>
        <dbReference type="Proteomes" id="UP001374584"/>
    </source>
</evidence>
<dbReference type="InterPro" id="IPR052453">
    <property type="entry name" value="CONSTANS-like_ZF"/>
</dbReference>
<comment type="similarity">
    <text evidence="2">Belongs to the CONSTANS family.</text>
</comment>
<evidence type="ECO:0000259" key="10">
    <source>
        <dbReference type="PROSITE" id="PS50119"/>
    </source>
</evidence>
<evidence type="ECO:0000256" key="4">
    <source>
        <dbReference type="ARBA" id="ARBA00022771"/>
    </source>
</evidence>
<dbReference type="AlphaFoldDB" id="A0AAN9QUX2"/>
<keyword evidence="3" id="KW-0479">Metal-binding</keyword>
<dbReference type="GO" id="GO:0005634">
    <property type="term" value="C:nucleus"/>
    <property type="evidence" value="ECO:0007669"/>
    <property type="project" value="UniProtKB-SubCell"/>
</dbReference>
<evidence type="ECO:0000256" key="9">
    <source>
        <dbReference type="SAM" id="MobiDB-lite"/>
    </source>
</evidence>
<dbReference type="EMBL" id="JAYMYR010000008">
    <property type="protein sequence ID" value="KAK7348827.1"/>
    <property type="molecule type" value="Genomic_DNA"/>
</dbReference>
<gene>
    <name evidence="12" type="ORF">VNO80_23532</name>
</gene>
<evidence type="ECO:0000256" key="6">
    <source>
        <dbReference type="ARBA" id="ARBA00023242"/>
    </source>
</evidence>
<evidence type="ECO:0000256" key="5">
    <source>
        <dbReference type="ARBA" id="ARBA00022833"/>
    </source>
</evidence>
<evidence type="ECO:0000256" key="8">
    <source>
        <dbReference type="PROSITE-ProRule" id="PRU00357"/>
    </source>
</evidence>
<dbReference type="SMART" id="SM00336">
    <property type="entry name" value="BBOX"/>
    <property type="match status" value="1"/>
</dbReference>
<evidence type="ECO:0000259" key="11">
    <source>
        <dbReference type="PROSITE" id="PS51017"/>
    </source>
</evidence>
<feature type="domain" description="B box-type" evidence="10">
    <location>
        <begin position="14"/>
        <end position="61"/>
    </location>
</feature>
<dbReference type="InterPro" id="IPR049808">
    <property type="entry name" value="CONSTANS-like_Bbox1"/>
</dbReference>
<dbReference type="PROSITE" id="PS51017">
    <property type="entry name" value="CCT"/>
    <property type="match status" value="1"/>
</dbReference>
<dbReference type="PANTHER" id="PTHR31874:SF1">
    <property type="entry name" value="ZINC FINGER PROTEIN CONSTANS-LIKE 6"/>
    <property type="match status" value="1"/>
</dbReference>
<evidence type="ECO:0000256" key="7">
    <source>
        <dbReference type="PROSITE-ProRule" id="PRU00024"/>
    </source>
</evidence>
<feature type="region of interest" description="Disordered" evidence="9">
    <location>
        <begin position="364"/>
        <end position="392"/>
    </location>
</feature>
<dbReference type="GO" id="GO:0008270">
    <property type="term" value="F:zinc ion binding"/>
    <property type="evidence" value="ECO:0007669"/>
    <property type="project" value="UniProtKB-KW"/>
</dbReference>
<keyword evidence="5" id="KW-0862">Zinc</keyword>
<dbReference type="InterPro" id="IPR010402">
    <property type="entry name" value="CCT_domain"/>
</dbReference>
<comment type="subcellular location">
    <subcellularLocation>
        <location evidence="1 8">Nucleus</location>
    </subcellularLocation>
</comment>
<dbReference type="PROSITE" id="PS50119">
    <property type="entry name" value="ZF_BBOX"/>
    <property type="match status" value="1"/>
</dbReference>
<comment type="caution">
    <text evidence="12">The sequence shown here is derived from an EMBL/GenBank/DDBJ whole genome shotgun (WGS) entry which is preliminary data.</text>
</comment>
<organism evidence="12 13">
    <name type="scientific">Phaseolus coccineus</name>
    <name type="common">Scarlet runner bean</name>
    <name type="synonym">Phaseolus multiflorus</name>
    <dbReference type="NCBI Taxonomy" id="3886"/>
    <lineage>
        <taxon>Eukaryota</taxon>
        <taxon>Viridiplantae</taxon>
        <taxon>Streptophyta</taxon>
        <taxon>Embryophyta</taxon>
        <taxon>Tracheophyta</taxon>
        <taxon>Spermatophyta</taxon>
        <taxon>Magnoliopsida</taxon>
        <taxon>eudicotyledons</taxon>
        <taxon>Gunneridae</taxon>
        <taxon>Pentapetalae</taxon>
        <taxon>rosids</taxon>
        <taxon>fabids</taxon>
        <taxon>Fabales</taxon>
        <taxon>Fabaceae</taxon>
        <taxon>Papilionoideae</taxon>
        <taxon>50 kb inversion clade</taxon>
        <taxon>NPAAA clade</taxon>
        <taxon>indigoferoid/millettioid clade</taxon>
        <taxon>Phaseoleae</taxon>
        <taxon>Phaseolus</taxon>
    </lineage>
</organism>
<feature type="domain" description="CCT" evidence="11">
    <location>
        <begin position="331"/>
        <end position="373"/>
    </location>
</feature>
<keyword evidence="6 8" id="KW-0539">Nucleus</keyword>
<dbReference type="Pfam" id="PF06203">
    <property type="entry name" value="CCT"/>
    <property type="match status" value="1"/>
</dbReference>
<keyword evidence="13" id="KW-1185">Reference proteome</keyword>
<proteinExistence type="inferred from homology"/>
<evidence type="ECO:0000256" key="2">
    <source>
        <dbReference type="ARBA" id="ARBA00010024"/>
    </source>
</evidence>
<name>A0AAN9QUX2_PHACN</name>
<keyword evidence="4 7" id="KW-0863">Zinc-finger</keyword>
<dbReference type="PANTHER" id="PTHR31874">
    <property type="entry name" value="CCT MOTIF FAMILY PROTEIN, EXPRESSED"/>
    <property type="match status" value="1"/>
</dbReference>
<dbReference type="Proteomes" id="UP001374584">
    <property type="component" value="Unassembled WGS sequence"/>
</dbReference>
<sequence>MSSTKNKGNAVGAKTARACDSCIRNRARWYCAADDAFLCQACDSSVHSANPLARRHHRVRLKIVSYIEANNNSFSGMGNGASWHKGFTKKPRTPRHGKNANKALKNRFDVVPEVSPEDTNSNSHEESVDELLYRVPATPSAEQGVSVTDERKVDLLGCESAFEIAEFSADVESLLREGLESEFVGMEELGLVGTNEVEEHASWECCVGGGNMKVEEEASELGFDCGHELNFSLTCEEVKEKVIGLDKRQEVVKEDDQRKKKKILLLRLDYEAVITAWTSQRSRWTTGHKPDLGTMHFWPHCMGRCGVEFEHPRGELGELFGCDAAMADGGREARVSRYREKRRKRLFSKKIRYEVRKLNAEKRPRMKGRFVKRPSLATPPTFPLLNKKEERV</sequence>
<protein>
    <submittedName>
        <fullName evidence="12">Uncharacterized protein</fullName>
    </submittedName>
</protein>